<comment type="caution">
    <text evidence="1">The sequence shown here is derived from an EMBL/GenBank/DDBJ whole genome shotgun (WGS) entry which is preliminary data.</text>
</comment>
<dbReference type="EMBL" id="LAZR01001320">
    <property type="protein sequence ID" value="KKN46644.1"/>
    <property type="molecule type" value="Genomic_DNA"/>
</dbReference>
<protein>
    <submittedName>
        <fullName evidence="1">Uncharacterized protein</fullName>
    </submittedName>
</protein>
<dbReference type="Gene3D" id="2.60.120.200">
    <property type="match status" value="1"/>
</dbReference>
<gene>
    <name evidence="1" type="ORF">LCGC14_0670970</name>
</gene>
<dbReference type="InterPro" id="IPR013320">
    <property type="entry name" value="ConA-like_dom_sf"/>
</dbReference>
<evidence type="ECO:0000313" key="1">
    <source>
        <dbReference type="EMBL" id="KKN46644.1"/>
    </source>
</evidence>
<reference evidence="1" key="1">
    <citation type="journal article" date="2015" name="Nature">
        <title>Complex archaea that bridge the gap between prokaryotes and eukaryotes.</title>
        <authorList>
            <person name="Spang A."/>
            <person name="Saw J.H."/>
            <person name="Jorgensen S.L."/>
            <person name="Zaremba-Niedzwiedzka K."/>
            <person name="Martijn J."/>
            <person name="Lind A.E."/>
            <person name="van Eijk R."/>
            <person name="Schleper C."/>
            <person name="Guy L."/>
            <person name="Ettema T.J."/>
        </authorList>
    </citation>
    <scope>NUCLEOTIDE SEQUENCE</scope>
</reference>
<name>A0A0F9QW16_9ZZZZ</name>
<dbReference type="AlphaFoldDB" id="A0A0F9QW16"/>
<organism evidence="1">
    <name type="scientific">marine sediment metagenome</name>
    <dbReference type="NCBI Taxonomy" id="412755"/>
    <lineage>
        <taxon>unclassified sequences</taxon>
        <taxon>metagenomes</taxon>
        <taxon>ecological metagenomes</taxon>
    </lineage>
</organism>
<proteinExistence type="predicted"/>
<dbReference type="SUPFAM" id="SSF49899">
    <property type="entry name" value="Concanavalin A-like lectins/glucanases"/>
    <property type="match status" value="1"/>
</dbReference>
<accession>A0A0F9QW16</accession>
<sequence length="82" mass="9223">MAVPWFGNGYELGSEPHAGQVSDPTLEYIGWSGWSSEYFEINIDDVQMFNKALNEHQRDAMFQDGIPHTISANLASRAELSF</sequence>